<gene>
    <name evidence="2" type="ORF">IHQ68_12670</name>
</gene>
<proteinExistence type="predicted"/>
<evidence type="ECO:0000256" key="1">
    <source>
        <dbReference type="SAM" id="SignalP"/>
    </source>
</evidence>
<name>A0ABU1DH77_9HYPH</name>
<accession>A0ABU1DH77</accession>
<dbReference type="EMBL" id="JADBEO010000026">
    <property type="protein sequence ID" value="MDR4307471.1"/>
    <property type="molecule type" value="Genomic_DNA"/>
</dbReference>
<dbReference type="Proteomes" id="UP001181622">
    <property type="component" value="Unassembled WGS sequence"/>
</dbReference>
<sequence>MRILLAALAATSLATGLGLAAARAADAPDGYYEERETYVAPRIERRVEHRVYVEEPSWRRVEIEEPVIEERVVVRRRVVEEVPPRWRRVRLHDERRWDRGYRGRYVEDGFGW</sequence>
<keyword evidence="1" id="KW-0732">Signal</keyword>
<keyword evidence="3" id="KW-1185">Reference proteome</keyword>
<dbReference type="RefSeq" id="WP_309392356.1">
    <property type="nucleotide sequence ID" value="NZ_JADBEO010000026.1"/>
</dbReference>
<feature type="signal peptide" evidence="1">
    <location>
        <begin position="1"/>
        <end position="20"/>
    </location>
</feature>
<evidence type="ECO:0000313" key="2">
    <source>
        <dbReference type="EMBL" id="MDR4307471.1"/>
    </source>
</evidence>
<reference evidence="2" key="1">
    <citation type="submission" date="2020-10" db="EMBL/GenBank/DDBJ databases">
        <authorList>
            <person name="Abbas A."/>
            <person name="Razzaq R."/>
            <person name="Waqas M."/>
            <person name="Abbas N."/>
            <person name="Nielsen T.K."/>
            <person name="Hansen L.H."/>
            <person name="Hussain S."/>
            <person name="Shahid M."/>
        </authorList>
    </citation>
    <scope>NUCLEOTIDE SEQUENCE</scope>
    <source>
        <strain evidence="2">S14</strain>
    </source>
</reference>
<organism evidence="2 3">
    <name type="scientific">Chelatococcus sambhunathii</name>
    <dbReference type="NCBI Taxonomy" id="363953"/>
    <lineage>
        <taxon>Bacteria</taxon>
        <taxon>Pseudomonadati</taxon>
        <taxon>Pseudomonadota</taxon>
        <taxon>Alphaproteobacteria</taxon>
        <taxon>Hyphomicrobiales</taxon>
        <taxon>Chelatococcaceae</taxon>
        <taxon>Chelatococcus</taxon>
    </lineage>
</organism>
<comment type="caution">
    <text evidence="2">The sequence shown here is derived from an EMBL/GenBank/DDBJ whole genome shotgun (WGS) entry which is preliminary data.</text>
</comment>
<evidence type="ECO:0000313" key="3">
    <source>
        <dbReference type="Proteomes" id="UP001181622"/>
    </source>
</evidence>
<evidence type="ECO:0008006" key="4">
    <source>
        <dbReference type="Google" id="ProtNLM"/>
    </source>
</evidence>
<protein>
    <recommendedName>
        <fullName evidence="4">YXWGXW repeat (2 copies)</fullName>
    </recommendedName>
</protein>
<feature type="chain" id="PRO_5045212545" description="YXWGXW repeat (2 copies)" evidence="1">
    <location>
        <begin position="21"/>
        <end position="112"/>
    </location>
</feature>